<reference evidence="1 2" key="1">
    <citation type="submission" date="2019-03" db="EMBL/GenBank/DDBJ databases">
        <title>First draft genome of Liparis tanakae, snailfish: a comprehensive survey of snailfish specific genes.</title>
        <authorList>
            <person name="Kim W."/>
            <person name="Song I."/>
            <person name="Jeong J.-H."/>
            <person name="Kim D."/>
            <person name="Kim S."/>
            <person name="Ryu S."/>
            <person name="Song J.Y."/>
            <person name="Lee S.K."/>
        </authorList>
    </citation>
    <scope>NUCLEOTIDE SEQUENCE [LARGE SCALE GENOMIC DNA]</scope>
    <source>
        <tissue evidence="1">Muscle</tissue>
    </source>
</reference>
<sequence length="99" mass="10674">MATALGHGVFKKVASEFLQSASACPLVPAEVREERGRESSPEQMAEWPPRSAAWVFMDTAVSHLAFGSVGAWRSITPLIPPLYTHGSVQMPGSARLLQP</sequence>
<comment type="caution">
    <text evidence="1">The sequence shown here is derived from an EMBL/GenBank/DDBJ whole genome shotgun (WGS) entry which is preliminary data.</text>
</comment>
<dbReference type="Proteomes" id="UP000314294">
    <property type="component" value="Unassembled WGS sequence"/>
</dbReference>
<accession>A0A4Z2JGV5</accession>
<organism evidence="1 2">
    <name type="scientific">Liparis tanakae</name>
    <name type="common">Tanaka's snailfish</name>
    <dbReference type="NCBI Taxonomy" id="230148"/>
    <lineage>
        <taxon>Eukaryota</taxon>
        <taxon>Metazoa</taxon>
        <taxon>Chordata</taxon>
        <taxon>Craniata</taxon>
        <taxon>Vertebrata</taxon>
        <taxon>Euteleostomi</taxon>
        <taxon>Actinopterygii</taxon>
        <taxon>Neopterygii</taxon>
        <taxon>Teleostei</taxon>
        <taxon>Neoteleostei</taxon>
        <taxon>Acanthomorphata</taxon>
        <taxon>Eupercaria</taxon>
        <taxon>Perciformes</taxon>
        <taxon>Cottioidei</taxon>
        <taxon>Cottales</taxon>
        <taxon>Liparidae</taxon>
        <taxon>Liparis</taxon>
    </lineage>
</organism>
<protein>
    <submittedName>
        <fullName evidence="1">Uncharacterized protein</fullName>
    </submittedName>
</protein>
<evidence type="ECO:0000313" key="2">
    <source>
        <dbReference type="Proteomes" id="UP000314294"/>
    </source>
</evidence>
<dbReference type="AlphaFoldDB" id="A0A4Z2JGV5"/>
<gene>
    <name evidence="1" type="ORF">EYF80_000475</name>
</gene>
<keyword evidence="2" id="KW-1185">Reference proteome</keyword>
<dbReference type="EMBL" id="SRLO01000002">
    <property type="protein sequence ID" value="TNN89187.1"/>
    <property type="molecule type" value="Genomic_DNA"/>
</dbReference>
<proteinExistence type="predicted"/>
<evidence type="ECO:0000313" key="1">
    <source>
        <dbReference type="EMBL" id="TNN89187.1"/>
    </source>
</evidence>
<name>A0A4Z2JGV5_9TELE</name>